<evidence type="ECO:0000313" key="4">
    <source>
        <dbReference type="EMBL" id="BCL59344.1"/>
    </source>
</evidence>
<dbReference type="InterPro" id="IPR003488">
    <property type="entry name" value="DprA"/>
</dbReference>
<feature type="domain" description="Smf/DprA SLOG" evidence="2">
    <location>
        <begin position="80"/>
        <end position="288"/>
    </location>
</feature>
<proteinExistence type="inferred from homology"/>
<dbReference type="InterPro" id="IPR041614">
    <property type="entry name" value="DprA_WH"/>
</dbReference>
<dbReference type="PANTHER" id="PTHR43022:SF1">
    <property type="entry name" value="PROTEIN SMF"/>
    <property type="match status" value="1"/>
</dbReference>
<reference evidence="4" key="1">
    <citation type="submission" date="2020-09" db="EMBL/GenBank/DDBJ databases">
        <title>Desulfogranum mesoprofundum gen. nov., sp. nov., a novel mesophilic, sulfate-reducing chemolithoautotroph isolated from a deep-sea hydrothermal vent chimney in the Suiyo Seamount.</title>
        <authorList>
            <person name="Hashimoto Y."/>
            <person name="Nakagawa S."/>
        </authorList>
    </citation>
    <scope>NUCLEOTIDE SEQUENCE</scope>
    <source>
        <strain evidence="4">KT2</strain>
    </source>
</reference>
<dbReference type="RefSeq" id="WP_228855579.1">
    <property type="nucleotide sequence ID" value="NZ_AP024086.1"/>
</dbReference>
<feature type="domain" description="DprA winged helix" evidence="3">
    <location>
        <begin position="307"/>
        <end position="359"/>
    </location>
</feature>
<comment type="similarity">
    <text evidence="1">Belongs to the DprA/Smf family.</text>
</comment>
<evidence type="ECO:0000259" key="3">
    <source>
        <dbReference type="Pfam" id="PF17782"/>
    </source>
</evidence>
<name>A0A8D5JFX1_9BACT</name>
<evidence type="ECO:0000259" key="2">
    <source>
        <dbReference type="Pfam" id="PF02481"/>
    </source>
</evidence>
<gene>
    <name evidence="4" type="primary">dprA</name>
    <name evidence="4" type="ORF">DGMP_00370</name>
</gene>
<dbReference type="NCBIfam" id="TIGR00732">
    <property type="entry name" value="dprA"/>
    <property type="match status" value="1"/>
</dbReference>
<organism evidence="4 5">
    <name type="scientific">Desulfomarina profundi</name>
    <dbReference type="NCBI Taxonomy" id="2772557"/>
    <lineage>
        <taxon>Bacteria</taxon>
        <taxon>Pseudomonadati</taxon>
        <taxon>Thermodesulfobacteriota</taxon>
        <taxon>Desulfobulbia</taxon>
        <taxon>Desulfobulbales</taxon>
        <taxon>Desulfobulbaceae</taxon>
        <taxon>Desulfomarina</taxon>
    </lineage>
</organism>
<dbReference type="KEGG" id="dbk:DGMP_00370"/>
<sequence length="366" mass="39789">MAPVLDWISLSLVPGLGVTGLWKLIDHFTEPGNVLQASSKELRQVPGIRSSQIENLVRRDENLQRGRDELYRMKQAGVQALTWDDALYPELLREIPDAPSVLYLSGKKELLRKKCIAIVGSRAATGYGRKVAHSLAKALVSHSMTVVSGLALGIDARAHWGALDGSGDTIGVLGCGLDVVYPRQNEKLSGKILEKGVLVSEYPLGTRPEGFRFPARNRIIAGLSRGIVVVEAARKSGSLITAQLALDYGREVFAVPGQIDSHKSSGSHWLLQQGAKLVQGVEDILEEFPGEDTAHLSETLENGKEIDGLEPDSLLLLNVLEPYPQTRDQVIDSVELPAARVNELLLLLELEGLVEVLPGDNIRSLL</sequence>
<dbReference type="PANTHER" id="PTHR43022">
    <property type="entry name" value="PROTEIN SMF"/>
    <property type="match status" value="1"/>
</dbReference>
<dbReference type="Pfam" id="PF17782">
    <property type="entry name" value="WHD_DprA"/>
    <property type="match status" value="1"/>
</dbReference>
<dbReference type="GO" id="GO:0009294">
    <property type="term" value="P:DNA-mediated transformation"/>
    <property type="evidence" value="ECO:0007669"/>
    <property type="project" value="InterPro"/>
</dbReference>
<evidence type="ECO:0000313" key="5">
    <source>
        <dbReference type="Proteomes" id="UP000826725"/>
    </source>
</evidence>
<dbReference type="Pfam" id="PF02481">
    <property type="entry name" value="DNA_processg_A"/>
    <property type="match status" value="1"/>
</dbReference>
<dbReference type="Proteomes" id="UP000826725">
    <property type="component" value="Chromosome"/>
</dbReference>
<accession>A0A8D5JFX1</accession>
<keyword evidence="5" id="KW-1185">Reference proteome</keyword>
<dbReference type="EMBL" id="AP024086">
    <property type="protein sequence ID" value="BCL59344.1"/>
    <property type="molecule type" value="Genomic_DNA"/>
</dbReference>
<protein>
    <submittedName>
        <fullName evidence="4">DNA polymerase</fullName>
    </submittedName>
</protein>
<evidence type="ECO:0000256" key="1">
    <source>
        <dbReference type="ARBA" id="ARBA00006525"/>
    </source>
</evidence>
<dbReference type="AlphaFoldDB" id="A0A8D5JFX1"/>
<dbReference type="InterPro" id="IPR057666">
    <property type="entry name" value="DrpA_SLOG"/>
</dbReference>